<gene>
    <name evidence="1" type="ORF">EVAR_52584_1</name>
</gene>
<proteinExistence type="predicted"/>
<dbReference type="AlphaFoldDB" id="A0A4C1SLY3"/>
<keyword evidence="2" id="KW-1185">Reference proteome</keyword>
<organism evidence="1 2">
    <name type="scientific">Eumeta variegata</name>
    <name type="common">Bagworm moth</name>
    <name type="synonym">Eumeta japonica</name>
    <dbReference type="NCBI Taxonomy" id="151549"/>
    <lineage>
        <taxon>Eukaryota</taxon>
        <taxon>Metazoa</taxon>
        <taxon>Ecdysozoa</taxon>
        <taxon>Arthropoda</taxon>
        <taxon>Hexapoda</taxon>
        <taxon>Insecta</taxon>
        <taxon>Pterygota</taxon>
        <taxon>Neoptera</taxon>
        <taxon>Endopterygota</taxon>
        <taxon>Lepidoptera</taxon>
        <taxon>Glossata</taxon>
        <taxon>Ditrysia</taxon>
        <taxon>Tineoidea</taxon>
        <taxon>Psychidae</taxon>
        <taxon>Oiketicinae</taxon>
        <taxon>Eumeta</taxon>
    </lineage>
</organism>
<evidence type="ECO:0000313" key="1">
    <source>
        <dbReference type="EMBL" id="GBP03169.1"/>
    </source>
</evidence>
<sequence>MFDMTHICILADPPASLARGERATPTYAHRSQSDTAIHLAIARRQRAIDYRGEAPQALASRKSLVLEFATGARGIAGSGDIA</sequence>
<name>A0A4C1SLY3_EUMVA</name>
<dbReference type="Proteomes" id="UP000299102">
    <property type="component" value="Unassembled WGS sequence"/>
</dbReference>
<reference evidence="1 2" key="1">
    <citation type="journal article" date="2019" name="Commun. Biol.">
        <title>The bagworm genome reveals a unique fibroin gene that provides high tensile strength.</title>
        <authorList>
            <person name="Kono N."/>
            <person name="Nakamura H."/>
            <person name="Ohtoshi R."/>
            <person name="Tomita M."/>
            <person name="Numata K."/>
            <person name="Arakawa K."/>
        </authorList>
    </citation>
    <scope>NUCLEOTIDE SEQUENCE [LARGE SCALE GENOMIC DNA]</scope>
</reference>
<accession>A0A4C1SLY3</accession>
<protein>
    <submittedName>
        <fullName evidence="1">Uncharacterized protein</fullName>
    </submittedName>
</protein>
<evidence type="ECO:0000313" key="2">
    <source>
        <dbReference type="Proteomes" id="UP000299102"/>
    </source>
</evidence>
<dbReference type="EMBL" id="BGZK01003629">
    <property type="protein sequence ID" value="GBP03169.1"/>
    <property type="molecule type" value="Genomic_DNA"/>
</dbReference>
<comment type="caution">
    <text evidence="1">The sequence shown here is derived from an EMBL/GenBank/DDBJ whole genome shotgun (WGS) entry which is preliminary data.</text>
</comment>